<evidence type="ECO:0000259" key="6">
    <source>
        <dbReference type="SMART" id="SM00226"/>
    </source>
</evidence>
<sequence>MFDSILVVCVGNICRSPTGERLLQRLVPGKKITSAGVGAVVGKPADTAALEVAKEHQLSLDGHIAKQLTREMCREYSLILVMEKSHIDAVCRLAPEVRGKTMLFAHWLGQREIPDPYGKSHEAFEFVYRLLADGAEKWAQALNR</sequence>
<dbReference type="EMBL" id="CP065673">
    <property type="protein sequence ID" value="QPS21646.1"/>
    <property type="molecule type" value="Genomic_DNA"/>
</dbReference>
<gene>
    <name evidence="7" type="ORF">I6G64_04305</name>
</gene>
<dbReference type="SUPFAM" id="SSF52788">
    <property type="entry name" value="Phosphotyrosine protein phosphatases I"/>
    <property type="match status" value="1"/>
</dbReference>
<dbReference type="PRINTS" id="PR00719">
    <property type="entry name" value="LMWPTPASE"/>
</dbReference>
<name>A0A7T2SU89_SERPL</name>
<keyword evidence="3" id="KW-0378">Hydrolase</keyword>
<feature type="domain" description="Phosphotyrosine protein phosphatase I" evidence="6">
    <location>
        <begin position="3"/>
        <end position="141"/>
    </location>
</feature>
<evidence type="ECO:0000313" key="7">
    <source>
        <dbReference type="EMBL" id="QPS21646.1"/>
    </source>
</evidence>
<reference evidence="7 8" key="1">
    <citation type="submission" date="2020-12" db="EMBL/GenBank/DDBJ databases">
        <title>FDA dAtabase for Regulatory Grade micrObial Sequences (FDA-ARGOS): Supporting development and validation of Infectious Disease Dx tests.</title>
        <authorList>
            <person name="Sproer C."/>
            <person name="Gronow S."/>
            <person name="Severitt S."/>
            <person name="Schroder I."/>
            <person name="Tallon L."/>
            <person name="Sadzewicz L."/>
            <person name="Zhao X."/>
            <person name="Boylan J."/>
            <person name="Ott S."/>
            <person name="Bowen H."/>
            <person name="Vavikolanu K."/>
            <person name="Mehta A."/>
            <person name="Aluvathingal J."/>
            <person name="Nadendla S."/>
            <person name="Lowell S."/>
            <person name="Myers T."/>
            <person name="Yan Y."/>
            <person name="Sichtig H."/>
        </authorList>
    </citation>
    <scope>NUCLEOTIDE SEQUENCE [LARGE SCALE GENOMIC DNA]</scope>
    <source>
        <strain evidence="7 8">FDAARGOS_907</strain>
    </source>
</reference>
<dbReference type="PANTHER" id="PTHR11717">
    <property type="entry name" value="LOW MOLECULAR WEIGHT PROTEIN TYROSINE PHOSPHATASE"/>
    <property type="match status" value="1"/>
</dbReference>
<dbReference type="Proteomes" id="UP000594967">
    <property type="component" value="Chromosome"/>
</dbReference>
<comment type="catalytic activity">
    <reaction evidence="5">
        <text>O-phospho-L-tyrosyl-[protein] + H2O = L-tyrosyl-[protein] + phosphate</text>
        <dbReference type="Rhea" id="RHEA:10684"/>
        <dbReference type="Rhea" id="RHEA-COMP:10136"/>
        <dbReference type="Rhea" id="RHEA-COMP:20101"/>
        <dbReference type="ChEBI" id="CHEBI:15377"/>
        <dbReference type="ChEBI" id="CHEBI:43474"/>
        <dbReference type="ChEBI" id="CHEBI:46858"/>
        <dbReference type="ChEBI" id="CHEBI:61978"/>
        <dbReference type="EC" id="3.1.3.48"/>
    </reaction>
</comment>
<comment type="similarity">
    <text evidence="1">Belongs to the low molecular weight phosphotyrosine protein phosphatase family.</text>
</comment>
<evidence type="ECO:0000256" key="2">
    <source>
        <dbReference type="ARBA" id="ARBA00013064"/>
    </source>
</evidence>
<dbReference type="Pfam" id="PF01451">
    <property type="entry name" value="LMWPc"/>
    <property type="match status" value="1"/>
</dbReference>
<dbReference type="SMART" id="SM00226">
    <property type="entry name" value="LMWPc"/>
    <property type="match status" value="1"/>
</dbReference>
<evidence type="ECO:0000313" key="8">
    <source>
        <dbReference type="Proteomes" id="UP000594967"/>
    </source>
</evidence>
<dbReference type="InterPro" id="IPR050438">
    <property type="entry name" value="LMW_PTPase"/>
</dbReference>
<dbReference type="InterPro" id="IPR036196">
    <property type="entry name" value="Ptyr_pPase_sf"/>
</dbReference>
<evidence type="ECO:0000256" key="5">
    <source>
        <dbReference type="ARBA" id="ARBA00051722"/>
    </source>
</evidence>
<dbReference type="RefSeq" id="WP_062870276.1">
    <property type="nucleotide sequence ID" value="NZ_CAMITG010000003.1"/>
</dbReference>
<accession>A0A7T2SU89</accession>
<proteinExistence type="inferred from homology"/>
<dbReference type="EC" id="3.1.3.48" evidence="2"/>
<dbReference type="InterPro" id="IPR017867">
    <property type="entry name" value="Tyr_phospatase_low_mol_wt"/>
</dbReference>
<evidence type="ECO:0000256" key="1">
    <source>
        <dbReference type="ARBA" id="ARBA00011063"/>
    </source>
</evidence>
<dbReference type="InterPro" id="IPR023485">
    <property type="entry name" value="Ptyr_pPase"/>
</dbReference>
<keyword evidence="4" id="KW-0904">Protein phosphatase</keyword>
<protein>
    <recommendedName>
        <fullName evidence="2">protein-tyrosine-phosphatase</fullName>
        <ecNumber evidence="2">3.1.3.48</ecNumber>
    </recommendedName>
</protein>
<dbReference type="PANTHER" id="PTHR11717:SF31">
    <property type="entry name" value="LOW MOLECULAR WEIGHT PROTEIN-TYROSINE-PHOSPHATASE ETP-RELATED"/>
    <property type="match status" value="1"/>
</dbReference>
<evidence type="ECO:0000256" key="3">
    <source>
        <dbReference type="ARBA" id="ARBA00022801"/>
    </source>
</evidence>
<keyword evidence="8" id="KW-1185">Reference proteome</keyword>
<organism evidence="7 8">
    <name type="scientific">Serratia plymuthica</name>
    <dbReference type="NCBI Taxonomy" id="82996"/>
    <lineage>
        <taxon>Bacteria</taxon>
        <taxon>Pseudomonadati</taxon>
        <taxon>Pseudomonadota</taxon>
        <taxon>Gammaproteobacteria</taxon>
        <taxon>Enterobacterales</taxon>
        <taxon>Yersiniaceae</taxon>
        <taxon>Serratia</taxon>
    </lineage>
</organism>
<dbReference type="Gene3D" id="3.40.50.2300">
    <property type="match status" value="1"/>
</dbReference>
<evidence type="ECO:0000256" key="4">
    <source>
        <dbReference type="ARBA" id="ARBA00022912"/>
    </source>
</evidence>
<dbReference type="CDD" id="cd16343">
    <property type="entry name" value="LMWPTP"/>
    <property type="match status" value="1"/>
</dbReference>